<dbReference type="SUPFAM" id="SSF69318">
    <property type="entry name" value="Integrin alpha N-terminal domain"/>
    <property type="match status" value="1"/>
</dbReference>
<dbReference type="InterPro" id="IPR006311">
    <property type="entry name" value="TAT_signal"/>
</dbReference>
<dbReference type="Pfam" id="PF13517">
    <property type="entry name" value="FG-GAP_3"/>
    <property type="match status" value="1"/>
</dbReference>
<keyword evidence="4" id="KW-0378">Hydrolase</keyword>
<dbReference type="STRING" id="953739.SVEN_3389"/>
<gene>
    <name evidence="4" type="ordered locus">SVEN_3389</name>
</gene>
<evidence type="ECO:0000313" key="5">
    <source>
        <dbReference type="Proteomes" id="UP000006854"/>
    </source>
</evidence>
<evidence type="ECO:0000256" key="2">
    <source>
        <dbReference type="SAM" id="MobiDB-lite"/>
    </source>
</evidence>
<dbReference type="GeneID" id="51863952"/>
<feature type="chain" id="PRO_5003285086" evidence="3">
    <location>
        <begin position="32"/>
        <end position="316"/>
    </location>
</feature>
<dbReference type="AlphaFoldDB" id="F2RAJ3"/>
<feature type="signal peptide" evidence="3">
    <location>
        <begin position="1"/>
        <end position="31"/>
    </location>
</feature>
<dbReference type="RefSeq" id="WP_015034590.1">
    <property type="nucleotide sequence ID" value="NC_018750.1"/>
</dbReference>
<dbReference type="OrthoDB" id="4326934at2"/>
<evidence type="ECO:0000313" key="4">
    <source>
        <dbReference type="EMBL" id="CCA56675.1"/>
    </source>
</evidence>
<dbReference type="PROSITE" id="PS51318">
    <property type="entry name" value="TAT"/>
    <property type="match status" value="1"/>
</dbReference>
<sequence length="316" mass="33794">MIIRRRRTLRGALAATAATVALTATAGTAFASGDPAGAERARATAEAEAGRQAPGGQRASASAAAEAPVETPSFSMSAVDKQTKKLYLYHPNRAGAFGPRDLVDVEFDAFADTIPVDDDKDGWSDGSWYWNKNGTLSFSWISDDLQYHQNEIGGGWNTYRMLVSPGSIGGAKEADLLGVDKAGVLWSYLAYPEGRLTPRTRVGGGWDQYDQLEGQGDLTGDGKPDVVARDRSGGLWLYRGTGDYKAPFAGRTKIGGGWNVFDRILSVGDLDADGRTDLIARKPNGDLLRYSGTGSATNVFQKPVKIGSGFQIYNLL</sequence>
<proteinExistence type="predicted"/>
<dbReference type="HOGENOM" id="CLU_056732_0_0_11"/>
<name>F2RAJ3_STRVP</name>
<dbReference type="KEGG" id="sve:SVEN_3389"/>
<dbReference type="PATRIC" id="fig|953739.5.peg.5613"/>
<evidence type="ECO:0000256" key="1">
    <source>
        <dbReference type="ARBA" id="ARBA00022729"/>
    </source>
</evidence>
<evidence type="ECO:0000256" key="3">
    <source>
        <dbReference type="SAM" id="SignalP"/>
    </source>
</evidence>
<keyword evidence="1 3" id="KW-0732">Signal</keyword>
<dbReference type="eggNOG" id="COG5640">
    <property type="taxonomic scope" value="Bacteria"/>
</dbReference>
<feature type="region of interest" description="Disordered" evidence="2">
    <location>
        <begin position="31"/>
        <end position="75"/>
    </location>
</feature>
<accession>F2RAJ3</accession>
<keyword evidence="5" id="KW-1185">Reference proteome</keyword>
<dbReference type="Gene3D" id="2.115.10.10">
    <property type="entry name" value="Tachylectin 2"/>
    <property type="match status" value="1"/>
</dbReference>
<organism evidence="4 5">
    <name type="scientific">Streptomyces venezuelae (strain ATCC 10712 / CBS 650.69 / DSM 40230 / JCM 4526 / NBRC 13096 / PD 04745)</name>
    <dbReference type="NCBI Taxonomy" id="953739"/>
    <lineage>
        <taxon>Bacteria</taxon>
        <taxon>Bacillati</taxon>
        <taxon>Actinomycetota</taxon>
        <taxon>Actinomycetes</taxon>
        <taxon>Kitasatosporales</taxon>
        <taxon>Streptomycetaceae</taxon>
        <taxon>Streptomyces</taxon>
    </lineage>
</organism>
<dbReference type="InterPro" id="IPR028994">
    <property type="entry name" value="Integrin_alpha_N"/>
</dbReference>
<dbReference type="PANTHER" id="PTHR44103:SF1">
    <property type="entry name" value="PROPROTEIN CONVERTASE P"/>
    <property type="match status" value="1"/>
</dbReference>
<dbReference type="GO" id="GO:0008745">
    <property type="term" value="F:N-acetylmuramoyl-L-alanine amidase activity"/>
    <property type="evidence" value="ECO:0007669"/>
    <property type="project" value="UniProtKB-EC"/>
</dbReference>
<feature type="compositionally biased region" description="Low complexity" evidence="2">
    <location>
        <begin position="50"/>
        <end position="68"/>
    </location>
</feature>
<protein>
    <submittedName>
        <fullName evidence="4">N-acetylmuramoyl-L-alanine amidase</fullName>
        <ecNumber evidence="4">3.5.1.28</ecNumber>
    </submittedName>
</protein>
<dbReference type="InterPro" id="IPR013517">
    <property type="entry name" value="FG-GAP"/>
</dbReference>
<reference evidence="4 5" key="1">
    <citation type="journal article" date="2011" name="BMC Genomics">
        <title>Genome-wide analysis of the role of GlnR in Streptomyces venezuelae provides new insights into global nitrogen regulation in actinomycetes.</title>
        <authorList>
            <person name="Pullan S.T."/>
            <person name="Bibb M.J."/>
            <person name="Merrick M."/>
        </authorList>
    </citation>
    <scope>NUCLEOTIDE SEQUENCE [LARGE SCALE GENOMIC DNA]</scope>
    <source>
        <strain evidence="5">ATCC 10712 / CBS 650.69 / DSM 40230 / JCM 4526 / NBRC 13096 / PD 04745</strain>
    </source>
</reference>
<dbReference type="EMBL" id="FR845719">
    <property type="protein sequence ID" value="CCA56675.1"/>
    <property type="molecule type" value="Genomic_DNA"/>
</dbReference>
<dbReference type="EC" id="3.5.1.28" evidence="4"/>
<dbReference type="Proteomes" id="UP000006854">
    <property type="component" value="Chromosome"/>
</dbReference>
<feature type="compositionally biased region" description="Basic and acidic residues" evidence="2">
    <location>
        <begin position="37"/>
        <end position="49"/>
    </location>
</feature>
<dbReference type="PANTHER" id="PTHR44103">
    <property type="entry name" value="PROPROTEIN CONVERTASE P"/>
    <property type="match status" value="1"/>
</dbReference>